<keyword evidence="2" id="KW-1133">Transmembrane helix</keyword>
<reference evidence="3 4" key="1">
    <citation type="journal article" date="2016" name="Front. Microbiol.">
        <title>Comparative Genomic Analysis Reveals a Diverse Repertoire of Genes Involved in Prokaryote-Eukaryote Interactions within the Pseudovibrio Genus.</title>
        <authorList>
            <person name="Romano S."/>
            <person name="Fernandez-Guerra A."/>
            <person name="Reen F.J."/>
            <person name="Glockner F.O."/>
            <person name="Crowley S.P."/>
            <person name="O'Sullivan O."/>
            <person name="Cotter P.D."/>
            <person name="Adams C."/>
            <person name="Dobson A.D."/>
            <person name="O'Gara F."/>
        </authorList>
    </citation>
    <scope>NUCLEOTIDE SEQUENCE [LARGE SCALE GENOMIC DNA]</scope>
    <source>
        <strain evidence="3 4">Ad2</strain>
    </source>
</reference>
<evidence type="ECO:0000256" key="2">
    <source>
        <dbReference type="SAM" id="Phobius"/>
    </source>
</evidence>
<keyword evidence="4" id="KW-1185">Reference proteome</keyword>
<feature type="coiled-coil region" evidence="1">
    <location>
        <begin position="43"/>
        <end position="70"/>
    </location>
</feature>
<keyword evidence="2" id="KW-0812">Transmembrane</keyword>
<protein>
    <submittedName>
        <fullName evidence="3">Septum formation initiator</fullName>
    </submittedName>
</protein>
<name>A0A165UNN8_9HYPH</name>
<evidence type="ECO:0000256" key="1">
    <source>
        <dbReference type="SAM" id="Coils"/>
    </source>
</evidence>
<accession>A0A165UNN8</accession>
<sequence>MLATTRQRKHSYLKNLLVPGIAIGVLCYFAFHALNGKLGLVGRPQIEHEILALELELGELRAERLQLQRRVMLLDPENLDPDMVDERARASLNLAHANEVAIMRN</sequence>
<dbReference type="InterPro" id="IPR007060">
    <property type="entry name" value="FtsL/DivIC"/>
</dbReference>
<feature type="transmembrane region" description="Helical" evidence="2">
    <location>
        <begin position="12"/>
        <end position="31"/>
    </location>
</feature>
<keyword evidence="1" id="KW-0175">Coiled coil</keyword>
<dbReference type="RefSeq" id="WP_208979193.1">
    <property type="nucleotide sequence ID" value="NZ_FOFM01000001.1"/>
</dbReference>
<gene>
    <name evidence="3" type="ORF">PsAD2_03923</name>
</gene>
<dbReference type="STRING" id="989403.SAMN05421798_10157"/>
<dbReference type="Pfam" id="PF04977">
    <property type="entry name" value="DivIC"/>
    <property type="match status" value="1"/>
</dbReference>
<comment type="caution">
    <text evidence="3">The sequence shown here is derived from an EMBL/GenBank/DDBJ whole genome shotgun (WGS) entry which is preliminary data.</text>
</comment>
<dbReference type="Proteomes" id="UP000076577">
    <property type="component" value="Unassembled WGS sequence"/>
</dbReference>
<keyword evidence="2" id="KW-0472">Membrane</keyword>
<evidence type="ECO:0000313" key="4">
    <source>
        <dbReference type="Proteomes" id="UP000076577"/>
    </source>
</evidence>
<proteinExistence type="predicted"/>
<dbReference type="AlphaFoldDB" id="A0A165UNN8"/>
<organism evidence="3 4">
    <name type="scientific">Pseudovibrio axinellae</name>
    <dbReference type="NCBI Taxonomy" id="989403"/>
    <lineage>
        <taxon>Bacteria</taxon>
        <taxon>Pseudomonadati</taxon>
        <taxon>Pseudomonadota</taxon>
        <taxon>Alphaproteobacteria</taxon>
        <taxon>Hyphomicrobiales</taxon>
        <taxon>Stappiaceae</taxon>
        <taxon>Pseudovibrio</taxon>
    </lineage>
</organism>
<dbReference type="EMBL" id="LMCB01000098">
    <property type="protein sequence ID" value="KZL12617.1"/>
    <property type="molecule type" value="Genomic_DNA"/>
</dbReference>
<evidence type="ECO:0000313" key="3">
    <source>
        <dbReference type="EMBL" id="KZL12617.1"/>
    </source>
</evidence>
<dbReference type="PATRIC" id="fig|989403.3.peg.4274"/>